<evidence type="ECO:0000313" key="1">
    <source>
        <dbReference type="EMBL" id="MBS3650975.1"/>
    </source>
</evidence>
<dbReference type="RefSeq" id="WP_188256526.1">
    <property type="nucleotide sequence ID" value="NZ_JABVCF010000011.1"/>
</dbReference>
<gene>
    <name evidence="1" type="ORF">KEU06_20385</name>
</gene>
<organism evidence="1 2">
    <name type="scientific">Pseudaminobacter soli</name>
    <name type="common">ex Zhang et al. 2022</name>
    <dbReference type="NCBI Taxonomy" id="2831468"/>
    <lineage>
        <taxon>Bacteria</taxon>
        <taxon>Pseudomonadati</taxon>
        <taxon>Pseudomonadota</taxon>
        <taxon>Alphaproteobacteria</taxon>
        <taxon>Hyphomicrobiales</taxon>
        <taxon>Phyllobacteriaceae</taxon>
        <taxon>Pseudaminobacter</taxon>
    </lineage>
</organism>
<sequence>MKKIASSRTSITIFSIHNGASTERAVLSGLKAGVFTLILDGFDEIPIKNRAAAQRQILKISTDYPNSAMIVSSRPDPERFLSWHAFAEYRVMPLSIDQLEGMIRRIDYDETDKKNFLRRVRGGLFKTHEKLLSNPLLASMMLLTFQEFQDIPSKMHVFYGTAFDVLFRRHDTMKPDYHREFKTSLELDEFKRVFMTLCFSSYVDKSYGFTDSSFSKYAKTAFDYENVEIDSSGFQYDLINNVCIMHREGENISFLHRSFQEYFAALFLSKRSIPEGFEFIEHILAESDGAAGCAGMLIDIDTEEFERKYLIQRLAKFEVEADRAKTDKGKVAFLSSHYVVGRVGPHDSFYLSPWRRSTNVRCSNHHLIGVLGKKYGFQPYDVFDNDSSEWWNSLPKDLREISHLIIVPASKIPVAAARKAGLIAFANSTISQARRLSKTLRERHERKRRLLSTALRKGHSS</sequence>
<keyword evidence="2" id="KW-1185">Reference proteome</keyword>
<dbReference type="PANTHER" id="PTHR46312:SF2">
    <property type="entry name" value="NUCLEOTIDE-BINDING OLIGOMERIZATION DOMAIN-CONTAINING PROTEIN 2-LIKE"/>
    <property type="match status" value="1"/>
</dbReference>
<dbReference type="AlphaFoldDB" id="A0A942IA44"/>
<dbReference type="EMBL" id="JAGWCR010000011">
    <property type="protein sequence ID" value="MBS3650975.1"/>
    <property type="molecule type" value="Genomic_DNA"/>
</dbReference>
<accession>A0A942IA44</accession>
<protein>
    <submittedName>
        <fullName evidence="1">Uncharacterized protein</fullName>
    </submittedName>
</protein>
<name>A0A942IA44_9HYPH</name>
<dbReference type="Proteomes" id="UP000680348">
    <property type="component" value="Unassembled WGS sequence"/>
</dbReference>
<comment type="caution">
    <text evidence="1">The sequence shown here is derived from an EMBL/GenBank/DDBJ whole genome shotgun (WGS) entry which is preliminary data.</text>
</comment>
<dbReference type="Gene3D" id="3.40.50.300">
    <property type="entry name" value="P-loop containing nucleotide triphosphate hydrolases"/>
    <property type="match status" value="1"/>
</dbReference>
<evidence type="ECO:0000313" key="2">
    <source>
        <dbReference type="Proteomes" id="UP000680348"/>
    </source>
</evidence>
<dbReference type="InterPro" id="IPR027417">
    <property type="entry name" value="P-loop_NTPase"/>
</dbReference>
<reference evidence="1" key="1">
    <citation type="submission" date="2021-04" db="EMBL/GenBank/DDBJ databases">
        <title>Pseudaminobacter soli sp. nov., isolated from paddy soil contaminated by heavy metals.</title>
        <authorList>
            <person name="Zhang K."/>
        </authorList>
    </citation>
    <scope>NUCLEOTIDE SEQUENCE</scope>
    <source>
        <strain evidence="1">19-2017</strain>
    </source>
</reference>
<dbReference type="PANTHER" id="PTHR46312">
    <property type="entry name" value="NACHT DOMAIN-CONTAINING PROTEIN"/>
    <property type="match status" value="1"/>
</dbReference>
<proteinExistence type="predicted"/>